<dbReference type="CDD" id="cd06261">
    <property type="entry name" value="TM_PBP2"/>
    <property type="match status" value="1"/>
</dbReference>
<feature type="domain" description="ABC transmembrane type-1" evidence="9">
    <location>
        <begin position="98"/>
        <end position="308"/>
    </location>
</feature>
<feature type="transmembrane region" description="Helical" evidence="7">
    <location>
        <begin position="284"/>
        <end position="309"/>
    </location>
</feature>
<feature type="transmembrane region" description="Helical" evidence="7">
    <location>
        <begin position="244"/>
        <end position="264"/>
    </location>
</feature>
<dbReference type="GO" id="GO:0055085">
    <property type="term" value="P:transmembrane transport"/>
    <property type="evidence" value="ECO:0007669"/>
    <property type="project" value="InterPro"/>
</dbReference>
<gene>
    <name evidence="10" type="ORF">KK103_06405</name>
</gene>
<evidence type="ECO:0000256" key="8">
    <source>
        <dbReference type="SAM" id="MobiDB-lite"/>
    </source>
</evidence>
<keyword evidence="2 7" id="KW-0813">Transport</keyword>
<dbReference type="GO" id="GO:0005886">
    <property type="term" value="C:plasma membrane"/>
    <property type="evidence" value="ECO:0007669"/>
    <property type="project" value="UniProtKB-SubCell"/>
</dbReference>
<keyword evidence="4 7" id="KW-0812">Transmembrane</keyword>
<dbReference type="Proteomes" id="UP000709437">
    <property type="component" value="Unassembled WGS sequence"/>
</dbReference>
<dbReference type="AlphaFoldDB" id="A0A9Q2ZQQ8"/>
<evidence type="ECO:0000313" key="10">
    <source>
        <dbReference type="EMBL" id="MBT1541389.1"/>
    </source>
</evidence>
<dbReference type="SUPFAM" id="SSF161098">
    <property type="entry name" value="MetI-like"/>
    <property type="match status" value="1"/>
</dbReference>
<dbReference type="Pfam" id="PF00528">
    <property type="entry name" value="BPD_transp_1"/>
    <property type="match status" value="1"/>
</dbReference>
<feature type="transmembrane region" description="Helical" evidence="7">
    <location>
        <begin position="97"/>
        <end position="122"/>
    </location>
</feature>
<proteinExistence type="inferred from homology"/>
<sequence>MVSSTPLAPTLSAPGAPKRTDPPVPRKRRPLRNVGRAVPLLPALVLLVIFLLGPVISSFYGSFTNSALTGASAADQQFVGFQNYVELFQDPDFPKSVILTIVFLLASAVVGQNVLGLGLALLMRSANKAVRAIVGTFVVAAWVLPEIVASFAAYAFFNDEGTLNTFLASIGITGANWLYTYPMLAVILANIWRGTAFSMLVYSAAVQEVPEEITESAEVDGATGWQRLVYITLPVIRRSISTNLMLTTLQTLSVFTLIFVMTGGGPGTNSSTLPILAYQEAFKFSQLGFGTAIATILLVVGAVFSIIYIRALKPEVD</sequence>
<dbReference type="PROSITE" id="PS50928">
    <property type="entry name" value="ABC_TM1"/>
    <property type="match status" value="1"/>
</dbReference>
<evidence type="ECO:0000256" key="4">
    <source>
        <dbReference type="ARBA" id="ARBA00022692"/>
    </source>
</evidence>
<evidence type="ECO:0000256" key="3">
    <source>
        <dbReference type="ARBA" id="ARBA00022475"/>
    </source>
</evidence>
<evidence type="ECO:0000259" key="9">
    <source>
        <dbReference type="PROSITE" id="PS50928"/>
    </source>
</evidence>
<evidence type="ECO:0000256" key="1">
    <source>
        <dbReference type="ARBA" id="ARBA00004651"/>
    </source>
</evidence>
<comment type="subcellular location">
    <subcellularLocation>
        <location evidence="1 7">Cell membrane</location>
        <topology evidence="1 7">Multi-pass membrane protein</topology>
    </subcellularLocation>
</comment>
<feature type="region of interest" description="Disordered" evidence="8">
    <location>
        <begin position="1"/>
        <end position="30"/>
    </location>
</feature>
<feature type="transmembrane region" description="Helical" evidence="7">
    <location>
        <begin position="163"/>
        <end position="189"/>
    </location>
</feature>
<evidence type="ECO:0000256" key="6">
    <source>
        <dbReference type="ARBA" id="ARBA00023136"/>
    </source>
</evidence>
<evidence type="ECO:0000256" key="2">
    <source>
        <dbReference type="ARBA" id="ARBA00022448"/>
    </source>
</evidence>
<dbReference type="InterPro" id="IPR000515">
    <property type="entry name" value="MetI-like"/>
</dbReference>
<keyword evidence="6 7" id="KW-0472">Membrane</keyword>
<protein>
    <submittedName>
        <fullName evidence="10">Sugar ABC transporter permease</fullName>
    </submittedName>
</protein>
<dbReference type="PANTHER" id="PTHR43005:SF1">
    <property type="entry name" value="SPERMIDINE_PUTRESCINE TRANSPORT SYSTEM PERMEASE PROTEIN"/>
    <property type="match status" value="1"/>
</dbReference>
<accession>A0A9Q2ZQQ8</accession>
<dbReference type="EMBL" id="JAHEWX010000005">
    <property type="protein sequence ID" value="MBT1541389.1"/>
    <property type="molecule type" value="Genomic_DNA"/>
</dbReference>
<evidence type="ECO:0000313" key="11">
    <source>
        <dbReference type="Proteomes" id="UP000709437"/>
    </source>
</evidence>
<keyword evidence="3" id="KW-1003">Cell membrane</keyword>
<name>A0A9Q2ZQQ8_9MICO</name>
<reference evidence="10" key="1">
    <citation type="submission" date="2021-05" db="EMBL/GenBank/DDBJ databases">
        <title>Whole genome sequence of Curtobacterium flaccumfaciens pv. flaccumfaciens strain CFBP 3417.</title>
        <authorList>
            <person name="Osdaghi E."/>
            <person name="Taghouti G."/>
            <person name="Portier P."/>
            <person name="Fazliarab A."/>
            <person name="Taghavi S.M."/>
            <person name="Briand M."/>
            <person name="Le-Saux M."/>
            <person name="Jacques M.-A."/>
        </authorList>
    </citation>
    <scope>NUCLEOTIDE SEQUENCE</scope>
    <source>
        <strain evidence="10">CFBP 3417</strain>
    </source>
</reference>
<feature type="transmembrane region" description="Helical" evidence="7">
    <location>
        <begin position="37"/>
        <end position="60"/>
    </location>
</feature>
<dbReference type="PANTHER" id="PTHR43005">
    <property type="entry name" value="BLR7065 PROTEIN"/>
    <property type="match status" value="1"/>
</dbReference>
<comment type="similarity">
    <text evidence="7">Belongs to the binding-protein-dependent transport system permease family.</text>
</comment>
<dbReference type="InterPro" id="IPR035906">
    <property type="entry name" value="MetI-like_sf"/>
</dbReference>
<comment type="caution">
    <text evidence="10">The sequence shown here is derived from an EMBL/GenBank/DDBJ whole genome shotgun (WGS) entry which is preliminary data.</text>
</comment>
<evidence type="ECO:0000256" key="5">
    <source>
        <dbReference type="ARBA" id="ARBA00022989"/>
    </source>
</evidence>
<feature type="transmembrane region" description="Helical" evidence="7">
    <location>
        <begin position="134"/>
        <end position="157"/>
    </location>
</feature>
<dbReference type="Gene3D" id="1.10.3720.10">
    <property type="entry name" value="MetI-like"/>
    <property type="match status" value="1"/>
</dbReference>
<keyword evidence="5 7" id="KW-1133">Transmembrane helix</keyword>
<organism evidence="10 11">
    <name type="scientific">Curtobacterium flaccumfaciens pv. flaccumfaciens</name>
    <dbReference type="NCBI Taxonomy" id="138532"/>
    <lineage>
        <taxon>Bacteria</taxon>
        <taxon>Bacillati</taxon>
        <taxon>Actinomycetota</taxon>
        <taxon>Actinomycetes</taxon>
        <taxon>Micrococcales</taxon>
        <taxon>Microbacteriaceae</taxon>
        <taxon>Curtobacterium</taxon>
    </lineage>
</organism>
<evidence type="ECO:0000256" key="7">
    <source>
        <dbReference type="RuleBase" id="RU363032"/>
    </source>
</evidence>